<reference evidence="4" key="1">
    <citation type="submission" date="2016-10" db="EMBL/GenBank/DDBJ databases">
        <authorList>
            <person name="Varghese N."/>
            <person name="Submissions S."/>
        </authorList>
    </citation>
    <scope>NUCLEOTIDE SEQUENCE [LARGE SCALE GENOMIC DNA]</scope>
    <source>
        <strain evidence="4">DSM 27982</strain>
    </source>
</reference>
<proteinExistence type="inferred from homology"/>
<accession>A0A1G9ZY39</accession>
<keyword evidence="4" id="KW-1185">Reference proteome</keyword>
<dbReference type="RefSeq" id="WP_092532711.1">
    <property type="nucleotide sequence ID" value="NZ_FNIM01000001.1"/>
</dbReference>
<sequence>MSASTAEAPAGAPRRFSGRGVVVTGGAGNIGSAITRRFAAEGAVVNFTRGLAFDLGEWGIRVNAVAPALTVPDDLAATAPVSEWVARGEQRQALPGHARPDDVAAATAFLASQDARFITGAVLPIDGGISAASGLPDFF</sequence>
<keyword evidence="2" id="KW-0560">Oxidoreductase</keyword>
<organism evidence="3 4">
    <name type="scientific">Actinomyces ruminicola</name>
    <dbReference type="NCBI Taxonomy" id="332524"/>
    <lineage>
        <taxon>Bacteria</taxon>
        <taxon>Bacillati</taxon>
        <taxon>Actinomycetota</taxon>
        <taxon>Actinomycetes</taxon>
        <taxon>Actinomycetales</taxon>
        <taxon>Actinomycetaceae</taxon>
        <taxon>Actinomyces</taxon>
    </lineage>
</organism>
<evidence type="ECO:0000256" key="1">
    <source>
        <dbReference type="ARBA" id="ARBA00006484"/>
    </source>
</evidence>
<dbReference type="AlphaFoldDB" id="A0A1G9ZY39"/>
<name>A0A1G9ZY39_9ACTO</name>
<comment type="similarity">
    <text evidence="1">Belongs to the short-chain dehydrogenases/reductases (SDR) family.</text>
</comment>
<dbReference type="InterPro" id="IPR051122">
    <property type="entry name" value="SDR_DHRS6-like"/>
</dbReference>
<dbReference type="PANTHER" id="PTHR43477:SF1">
    <property type="entry name" value="DIHYDROANTICAPSIN 7-DEHYDROGENASE"/>
    <property type="match status" value="1"/>
</dbReference>
<protein>
    <submittedName>
        <fullName evidence="3">Meso-butanediol dehydrogenase / (S,S)-butanediol dehydrogenase / diacetyl reductase</fullName>
    </submittedName>
</protein>
<dbReference type="InterPro" id="IPR002347">
    <property type="entry name" value="SDR_fam"/>
</dbReference>
<dbReference type="Pfam" id="PF13561">
    <property type="entry name" value="adh_short_C2"/>
    <property type="match status" value="1"/>
</dbReference>
<dbReference type="Proteomes" id="UP000198541">
    <property type="component" value="Unassembled WGS sequence"/>
</dbReference>
<dbReference type="EMBL" id="FNIM01000001">
    <property type="protein sequence ID" value="SDN26198.1"/>
    <property type="molecule type" value="Genomic_DNA"/>
</dbReference>
<dbReference type="GO" id="GO:0016491">
    <property type="term" value="F:oxidoreductase activity"/>
    <property type="evidence" value="ECO:0007669"/>
    <property type="project" value="UniProtKB-KW"/>
</dbReference>
<dbReference type="SUPFAM" id="SSF51735">
    <property type="entry name" value="NAD(P)-binding Rossmann-fold domains"/>
    <property type="match status" value="2"/>
</dbReference>
<dbReference type="PANTHER" id="PTHR43477">
    <property type="entry name" value="DIHYDROANTICAPSIN 7-DEHYDROGENASE"/>
    <property type="match status" value="1"/>
</dbReference>
<evidence type="ECO:0000313" key="4">
    <source>
        <dbReference type="Proteomes" id="UP000198541"/>
    </source>
</evidence>
<dbReference type="InterPro" id="IPR036291">
    <property type="entry name" value="NAD(P)-bd_dom_sf"/>
</dbReference>
<evidence type="ECO:0000313" key="3">
    <source>
        <dbReference type="EMBL" id="SDN26198.1"/>
    </source>
</evidence>
<dbReference type="Gene3D" id="3.40.50.720">
    <property type="entry name" value="NAD(P)-binding Rossmann-like Domain"/>
    <property type="match status" value="2"/>
</dbReference>
<evidence type="ECO:0000256" key="2">
    <source>
        <dbReference type="ARBA" id="ARBA00023002"/>
    </source>
</evidence>
<gene>
    <name evidence="3" type="ORF">SAMN05216355_101469</name>
</gene>